<accession>A0AAD7SAV9</accession>
<reference evidence="1" key="1">
    <citation type="journal article" date="2023" name="Science">
        <title>Genome structures resolve the early diversification of teleost fishes.</title>
        <authorList>
            <person name="Parey E."/>
            <person name="Louis A."/>
            <person name="Montfort J."/>
            <person name="Bouchez O."/>
            <person name="Roques C."/>
            <person name="Iampietro C."/>
            <person name="Lluch J."/>
            <person name="Castinel A."/>
            <person name="Donnadieu C."/>
            <person name="Desvignes T."/>
            <person name="Floi Bucao C."/>
            <person name="Jouanno E."/>
            <person name="Wen M."/>
            <person name="Mejri S."/>
            <person name="Dirks R."/>
            <person name="Jansen H."/>
            <person name="Henkel C."/>
            <person name="Chen W.J."/>
            <person name="Zahm M."/>
            <person name="Cabau C."/>
            <person name="Klopp C."/>
            <person name="Thompson A.W."/>
            <person name="Robinson-Rechavi M."/>
            <person name="Braasch I."/>
            <person name="Lecointre G."/>
            <person name="Bobe J."/>
            <person name="Postlethwait J.H."/>
            <person name="Berthelot C."/>
            <person name="Roest Crollius H."/>
            <person name="Guiguen Y."/>
        </authorList>
    </citation>
    <scope>NUCLEOTIDE SEQUENCE</scope>
    <source>
        <strain evidence="1">NC1722</strain>
    </source>
</reference>
<organism evidence="1 2">
    <name type="scientific">Aldrovandia affinis</name>
    <dbReference type="NCBI Taxonomy" id="143900"/>
    <lineage>
        <taxon>Eukaryota</taxon>
        <taxon>Metazoa</taxon>
        <taxon>Chordata</taxon>
        <taxon>Craniata</taxon>
        <taxon>Vertebrata</taxon>
        <taxon>Euteleostomi</taxon>
        <taxon>Actinopterygii</taxon>
        <taxon>Neopterygii</taxon>
        <taxon>Teleostei</taxon>
        <taxon>Notacanthiformes</taxon>
        <taxon>Halosauridae</taxon>
        <taxon>Aldrovandia</taxon>
    </lineage>
</organism>
<dbReference type="EMBL" id="JAINUG010000086">
    <property type="protein sequence ID" value="KAJ8398947.1"/>
    <property type="molecule type" value="Genomic_DNA"/>
</dbReference>
<evidence type="ECO:0000313" key="1">
    <source>
        <dbReference type="EMBL" id="KAJ8398947.1"/>
    </source>
</evidence>
<sequence>MVLKVPTVWEFRGESNPRLKRRVYSWHRKVADDSVVLRDVGGSVERTLAVVFQSEETASWPAEGNHLLMEGQVWSSGGFITVTEYAVMGYVARRKYTATHVPPSSMQNSGYL</sequence>
<dbReference type="AlphaFoldDB" id="A0AAD7SAV9"/>
<comment type="caution">
    <text evidence="1">The sequence shown here is derived from an EMBL/GenBank/DDBJ whole genome shotgun (WGS) entry which is preliminary data.</text>
</comment>
<evidence type="ECO:0000313" key="2">
    <source>
        <dbReference type="Proteomes" id="UP001221898"/>
    </source>
</evidence>
<proteinExistence type="predicted"/>
<protein>
    <submittedName>
        <fullName evidence="1">Uncharacterized protein</fullName>
    </submittedName>
</protein>
<name>A0AAD7SAV9_9TELE</name>
<keyword evidence="2" id="KW-1185">Reference proteome</keyword>
<dbReference type="Proteomes" id="UP001221898">
    <property type="component" value="Unassembled WGS sequence"/>
</dbReference>
<gene>
    <name evidence="1" type="ORF">AAFF_G00416140</name>
</gene>